<dbReference type="EMBL" id="BBMN01000001">
    <property type="protein sequence ID" value="GAL02744.1"/>
    <property type="molecule type" value="Genomic_DNA"/>
</dbReference>
<evidence type="ECO:0000313" key="2">
    <source>
        <dbReference type="EMBL" id="GAL02744.1"/>
    </source>
</evidence>
<feature type="transmembrane region" description="Helical" evidence="1">
    <location>
        <begin position="6"/>
        <end position="25"/>
    </location>
</feature>
<dbReference type="AlphaFoldDB" id="A0A090QLP0"/>
<evidence type="ECO:0000313" key="3">
    <source>
        <dbReference type="Proteomes" id="UP000029227"/>
    </source>
</evidence>
<keyword evidence="1" id="KW-1133">Transmembrane helix</keyword>
<accession>A0A090QLP0</accession>
<evidence type="ECO:0000256" key="1">
    <source>
        <dbReference type="SAM" id="Phobius"/>
    </source>
</evidence>
<reference evidence="2 3" key="1">
    <citation type="journal article" date="2014" name="Genome Announc.">
        <title>Draft Genome Sequences of Two Vibrionaceae Species, Vibrio ponticus C121 and Photobacterium aphoticum C119, Isolated as Coral Reef Microbiota.</title>
        <authorList>
            <person name="Al-saari N."/>
            <person name="Meirelles P.M."/>
            <person name="Mino S."/>
            <person name="Suda W."/>
            <person name="Oshima K."/>
            <person name="Hattori M."/>
            <person name="Ohkuma M."/>
            <person name="Thompson F.L."/>
            <person name="Gomez-Gil B."/>
            <person name="Sawabe T."/>
            <person name="Sawabe T."/>
        </authorList>
    </citation>
    <scope>NUCLEOTIDE SEQUENCE [LARGE SCALE GENOMIC DNA]</scope>
    <source>
        <strain evidence="2 3">JCM 19237</strain>
    </source>
</reference>
<gene>
    <name evidence="2" type="ORF">JCM19237_5637</name>
</gene>
<proteinExistence type="predicted"/>
<dbReference type="Proteomes" id="UP000029227">
    <property type="component" value="Unassembled WGS sequence"/>
</dbReference>
<protein>
    <submittedName>
        <fullName evidence="2">Uncharacterized protein</fullName>
    </submittedName>
</protein>
<keyword evidence="1" id="KW-0472">Membrane</keyword>
<keyword evidence="1" id="KW-0812">Transmembrane</keyword>
<organism evidence="2 3">
    <name type="scientific">Photobacterium aphoticum</name>
    <dbReference type="NCBI Taxonomy" id="754436"/>
    <lineage>
        <taxon>Bacteria</taxon>
        <taxon>Pseudomonadati</taxon>
        <taxon>Pseudomonadota</taxon>
        <taxon>Gammaproteobacteria</taxon>
        <taxon>Vibrionales</taxon>
        <taxon>Vibrionaceae</taxon>
        <taxon>Photobacterium</taxon>
    </lineage>
</organism>
<sequence>MVHETAMFLGYAVLIITVGLVLYHFRGVLLHAKVSSIAGL</sequence>
<comment type="caution">
    <text evidence="2">The sequence shown here is derived from an EMBL/GenBank/DDBJ whole genome shotgun (WGS) entry which is preliminary data.</text>
</comment>
<name>A0A090QLP0_9GAMM</name>